<proteinExistence type="inferred from homology"/>
<dbReference type="EMBL" id="HBGF01013748">
    <property type="protein sequence ID" value="CAD9104526.1"/>
    <property type="molecule type" value="Transcribed_RNA"/>
</dbReference>
<dbReference type="GO" id="GO:0008537">
    <property type="term" value="C:proteasome activator complex"/>
    <property type="evidence" value="ECO:0007669"/>
    <property type="project" value="InterPro"/>
</dbReference>
<dbReference type="Pfam" id="PF02252">
    <property type="entry name" value="PA28_C"/>
    <property type="match status" value="1"/>
</dbReference>
<gene>
    <name evidence="4" type="ORF">NDES1114_LOCUS9023</name>
</gene>
<dbReference type="InterPro" id="IPR036997">
    <property type="entry name" value="PA28_C_sf"/>
</dbReference>
<organism evidence="4">
    <name type="scientific">Neobodo designis</name>
    <name type="common">Flagellated protozoan</name>
    <name type="synonym">Bodo designis</name>
    <dbReference type="NCBI Taxonomy" id="312471"/>
    <lineage>
        <taxon>Eukaryota</taxon>
        <taxon>Discoba</taxon>
        <taxon>Euglenozoa</taxon>
        <taxon>Kinetoplastea</taxon>
        <taxon>Metakinetoplastina</taxon>
        <taxon>Neobodonida</taxon>
        <taxon>Neobodo</taxon>
    </lineage>
</organism>
<evidence type="ECO:0000256" key="2">
    <source>
        <dbReference type="ARBA" id="ARBA00022942"/>
    </source>
</evidence>
<dbReference type="GO" id="GO:2000045">
    <property type="term" value="P:regulation of G1/S transition of mitotic cell cycle"/>
    <property type="evidence" value="ECO:0007669"/>
    <property type="project" value="TreeGrafter"/>
</dbReference>
<dbReference type="InterPro" id="IPR003186">
    <property type="entry name" value="PA28_C"/>
</dbReference>
<keyword evidence="2" id="KW-0647">Proteasome</keyword>
<reference evidence="4" key="1">
    <citation type="submission" date="2021-01" db="EMBL/GenBank/DDBJ databases">
        <authorList>
            <person name="Corre E."/>
            <person name="Pelletier E."/>
            <person name="Niang G."/>
            <person name="Scheremetjew M."/>
            <person name="Finn R."/>
            <person name="Kale V."/>
            <person name="Holt S."/>
            <person name="Cochrane G."/>
            <person name="Meng A."/>
            <person name="Brown T."/>
            <person name="Cohen L."/>
        </authorList>
    </citation>
    <scope>NUCLEOTIDE SEQUENCE</scope>
    <source>
        <strain evidence="4">CCAP 1951/1</strain>
    </source>
</reference>
<evidence type="ECO:0000313" key="4">
    <source>
        <dbReference type="EMBL" id="CAD9104526.1"/>
    </source>
</evidence>
<accession>A0A7S1PUI7</accession>
<feature type="domain" description="Proteasome activator PA28 C-terminal" evidence="3">
    <location>
        <begin position="63"/>
        <end position="218"/>
    </location>
</feature>
<evidence type="ECO:0000259" key="3">
    <source>
        <dbReference type="Pfam" id="PF02252"/>
    </source>
</evidence>
<dbReference type="GO" id="GO:0005654">
    <property type="term" value="C:nucleoplasm"/>
    <property type="evidence" value="ECO:0007669"/>
    <property type="project" value="TreeGrafter"/>
</dbReference>
<comment type="similarity">
    <text evidence="1">Belongs to the PA28 family.</text>
</comment>
<sequence length="224" mass="24088">MSTTLKAKLEAAAAHNPQWKEDAVAVVEDLLARVGTFAERTDAYRKAAKERRESDVPADAALVKTPADVIDAIDEVTKAERTLVFDLNDLASYVVTLIPPIKEEDNSGVAVQQAFLDLVKETVATLNGAGKDANPRLVHLGAKAEYLAKRSELEMKLAPTGKDAEAPASESLRRAMHEVDNATVANVAATFAELRRACLTVASAFIHNQGKIEKPRRDGSGMIG</sequence>
<dbReference type="SUPFAM" id="SSF47216">
    <property type="entry name" value="Proteasome activator"/>
    <property type="match status" value="1"/>
</dbReference>
<name>A0A7S1PUI7_NEODS</name>
<evidence type="ECO:0000256" key="1">
    <source>
        <dbReference type="ARBA" id="ARBA00005883"/>
    </source>
</evidence>
<dbReference type="GO" id="GO:0005737">
    <property type="term" value="C:cytoplasm"/>
    <property type="evidence" value="ECO:0007669"/>
    <property type="project" value="TreeGrafter"/>
</dbReference>
<dbReference type="InterPro" id="IPR009077">
    <property type="entry name" value="Proteasome_activ_PA28"/>
</dbReference>
<dbReference type="GO" id="GO:0061136">
    <property type="term" value="P:regulation of proteasomal protein catabolic process"/>
    <property type="evidence" value="ECO:0007669"/>
    <property type="project" value="TreeGrafter"/>
</dbReference>
<dbReference type="AlphaFoldDB" id="A0A7S1PUI7"/>
<protein>
    <recommendedName>
        <fullName evidence="3">Proteasome activator PA28 C-terminal domain-containing protein</fullName>
    </recommendedName>
</protein>
<dbReference type="GO" id="GO:0061133">
    <property type="term" value="F:endopeptidase activator activity"/>
    <property type="evidence" value="ECO:0007669"/>
    <property type="project" value="TreeGrafter"/>
</dbReference>
<dbReference type="InterPro" id="IPR036252">
    <property type="entry name" value="Proteasome_activ_sf"/>
</dbReference>
<dbReference type="Gene3D" id="1.20.120.180">
    <property type="entry name" value="Proteasome activator pa28, C-terminal domain"/>
    <property type="match status" value="1"/>
</dbReference>
<dbReference type="PANTHER" id="PTHR10660:SF2">
    <property type="entry name" value="LD45860P"/>
    <property type="match status" value="1"/>
</dbReference>
<dbReference type="PANTHER" id="PTHR10660">
    <property type="entry name" value="PROTEASOME REGULATOR PA28"/>
    <property type="match status" value="1"/>
</dbReference>